<dbReference type="EMBL" id="GEDG01031040">
    <property type="protein sequence ID" value="JAP11604.1"/>
    <property type="molecule type" value="Transcribed_RNA"/>
</dbReference>
<dbReference type="AlphaFoldDB" id="A0A0V0GTN8"/>
<sequence>VCLVAPTPILIVRDLSKTQLKPEVSSTITQGCTTTVLYQRCHNPIWGPDQRKVRLGLPSITTHFHDENLAVSSKSQNNE</sequence>
<accession>A0A0V0GTN8</accession>
<proteinExistence type="predicted"/>
<protein>
    <submittedName>
        <fullName evidence="1">Putative ovule protein</fullName>
    </submittedName>
</protein>
<name>A0A0V0GTN8_SOLCH</name>
<organism evidence="1">
    <name type="scientific">Solanum chacoense</name>
    <name type="common">Chaco potato</name>
    <dbReference type="NCBI Taxonomy" id="4108"/>
    <lineage>
        <taxon>Eukaryota</taxon>
        <taxon>Viridiplantae</taxon>
        <taxon>Streptophyta</taxon>
        <taxon>Embryophyta</taxon>
        <taxon>Tracheophyta</taxon>
        <taxon>Spermatophyta</taxon>
        <taxon>Magnoliopsida</taxon>
        <taxon>eudicotyledons</taxon>
        <taxon>Gunneridae</taxon>
        <taxon>Pentapetalae</taxon>
        <taxon>asterids</taxon>
        <taxon>lamiids</taxon>
        <taxon>Solanales</taxon>
        <taxon>Solanaceae</taxon>
        <taxon>Solanoideae</taxon>
        <taxon>Solaneae</taxon>
        <taxon>Solanum</taxon>
    </lineage>
</organism>
<reference evidence="1" key="1">
    <citation type="submission" date="2015-12" db="EMBL/GenBank/DDBJ databases">
        <title>Gene expression during late stages of embryo sac development: a critical building block for successful pollen-pistil interactions.</title>
        <authorList>
            <person name="Liu Y."/>
            <person name="Joly V."/>
            <person name="Sabar M."/>
            <person name="Matton D.P."/>
        </authorList>
    </citation>
    <scope>NUCLEOTIDE SEQUENCE</scope>
</reference>
<evidence type="ECO:0000313" key="1">
    <source>
        <dbReference type="EMBL" id="JAP11604.1"/>
    </source>
</evidence>
<feature type="non-terminal residue" evidence="1">
    <location>
        <position position="1"/>
    </location>
</feature>